<protein>
    <submittedName>
        <fullName evidence="1">Uncharacterized protein</fullName>
    </submittedName>
</protein>
<proteinExistence type="predicted"/>
<accession>A0A6G6ACL2</accession>
<organism evidence="1">
    <name type="scientific">Borely moumouvirus</name>
    <dbReference type="NCBI Taxonomy" id="2712067"/>
    <lineage>
        <taxon>Viruses</taxon>
        <taxon>Varidnaviria</taxon>
        <taxon>Bamfordvirae</taxon>
        <taxon>Nucleocytoviricota</taxon>
        <taxon>Megaviricetes</taxon>
        <taxon>Imitervirales</taxon>
        <taxon>Mimiviridae</taxon>
        <taxon>Megamimivirinae</taxon>
        <taxon>Moumouvirus</taxon>
    </lineage>
</organism>
<sequence>MKGIIDPEKTNEDMIKYMTQPGPFFYGRIGGGETLLAKYFSELKESSTDVNDLLTKIKTYPMISLRMGLMRKYGGYYDVTDNPENILNFCEYYSSLYKNYDAATLAGPDVASYYLHNEFVAPYNDLVEKEKYDKFLKNYFKKDIPLYTYACIESAVYFLKAFKVFAEGKKILVVGPFSKSIQLQKPNLNKLFKDYVYPNFELVTYNTYITYNDSNKPYISLPHNNWFETVDAMCKDISKLDFDIALLGCSSYALPIGSFIKGMGKKAIYMGGIVQVCFGVMGNRWIEESFYVNNKDAFIFPVETDENVMNGKKHHFNKEGFNGYF</sequence>
<reference evidence="1" key="1">
    <citation type="submission" date="2019-07" db="EMBL/GenBank/DDBJ databases">
        <title>The discovery of a new lineage B mimivirus raises questions about particles surface fibrils.</title>
        <authorList>
            <person name="Silva L.K.S."/>
            <person name="Rodrigues R.A.L."/>
            <person name="Andrade A.C.S.P."/>
            <person name="Hikida H."/>
            <person name="Andreani J."/>
            <person name="Levasseur A."/>
            <person name="La Scola B."/>
            <person name="Abrahao J.S."/>
        </authorList>
    </citation>
    <scope>NUCLEOTIDE SEQUENCE</scope>
    <source>
        <strain evidence="1">B60</strain>
    </source>
</reference>
<evidence type="ECO:0000313" key="1">
    <source>
        <dbReference type="EMBL" id="QID06173.1"/>
    </source>
</evidence>
<dbReference type="EMBL" id="MN175499">
    <property type="protein sequence ID" value="QID06173.1"/>
    <property type="molecule type" value="Genomic_DNA"/>
</dbReference>
<name>A0A6G6ACL2_9VIRU</name>